<dbReference type="InterPro" id="IPR031488">
    <property type="entry name" value="Zn_ribbon_mio"/>
</dbReference>
<dbReference type="OrthoDB" id="286790at2759"/>
<dbReference type="PANTHER" id="PTHR16453:SF9">
    <property type="entry name" value="GATOR COMPLEX PROTEIN MIOS"/>
    <property type="match status" value="1"/>
</dbReference>
<name>A0A8S1SIP5_PAROT</name>
<accession>A0A8S1SIP5</accession>
<feature type="domain" description="GATOR2 complex protein MIO zinc-ribbon like" evidence="1">
    <location>
        <begin position="533"/>
        <end position="571"/>
    </location>
</feature>
<evidence type="ECO:0000313" key="3">
    <source>
        <dbReference type="Proteomes" id="UP000683925"/>
    </source>
</evidence>
<dbReference type="AlphaFoldDB" id="A0A8S1SIP5"/>
<dbReference type="PANTHER" id="PTHR16453">
    <property type="entry name" value="WD40 DOMAIN-CONTAINING PROTEIN MIO FAMILY MEMBER"/>
    <property type="match status" value="1"/>
</dbReference>
<dbReference type="Proteomes" id="UP000683925">
    <property type="component" value="Unassembled WGS sequence"/>
</dbReference>
<evidence type="ECO:0000313" key="2">
    <source>
        <dbReference type="EMBL" id="CAD8140415.1"/>
    </source>
</evidence>
<dbReference type="EMBL" id="CAJJDP010000010">
    <property type="protein sequence ID" value="CAD8140415.1"/>
    <property type="molecule type" value="Genomic_DNA"/>
</dbReference>
<proteinExistence type="predicted"/>
<keyword evidence="3" id="KW-1185">Reference proteome</keyword>
<dbReference type="InterPro" id="IPR037593">
    <property type="entry name" value="MIOS/Sea4"/>
</dbReference>
<dbReference type="GO" id="GO:0005737">
    <property type="term" value="C:cytoplasm"/>
    <property type="evidence" value="ECO:0007669"/>
    <property type="project" value="TreeGrafter"/>
</dbReference>
<sequence>MIKNPKSEGDFRLQQYSASNSCTTIPDRINQTNIQESIPEESYPQAQQQEITYTFYNVRQILQKEYGLNIELPYQQLFTQQEFDLLLEKYKPDQPIEKFDESNGNKEQKLVDLFMDRLKKKFYFDASDIVNIEFSDDDPMKIYIDIFKYLVKQKDKQYNRSSINSDIRIQFESKEQPKEQSDSCQMWHRKVYYNKYRKNQLKLNGFNLVYDYHEKLVEPLIINQQRSTNYIRNVAILVCTFQFTKITDFAKLDQDIIPILKVAINIQSDISKDRSDCKNFYSSDNNLSQINQISSQNYEKINRSNNFAKSGTSQISNILETPLRQAYYKQNLQQIQQMCKDIKHTDPYMQLILNFIGMDDKQFQEYLLKDDNRLHFEDRMILTLLYCDDKLLNEFSLKKKPLDQIINYGALDKRSVDCLRLYLEETRDIQLVGILSAHLYLLENKDIQLLTWFQEYRNFLNSKQLYKERMIIENQIKDFQNKNPPLLIEDLLLSKQQQIVQYCQCNSIANPECLSCLTLYPKCSICYNPIQNQLYVVCLICRHGGHEKHIQEWFNIYDQCPYKKCQCYCKYE</sequence>
<dbReference type="Pfam" id="PF17034">
    <property type="entry name" value="zinc_ribbon_16"/>
    <property type="match status" value="1"/>
</dbReference>
<gene>
    <name evidence="2" type="ORF">POCTA_138.1.T0110419</name>
</gene>
<comment type="caution">
    <text evidence="2">The sequence shown here is derived from an EMBL/GenBank/DDBJ whole genome shotgun (WGS) entry which is preliminary data.</text>
</comment>
<reference evidence="2" key="1">
    <citation type="submission" date="2021-01" db="EMBL/GenBank/DDBJ databases">
        <authorList>
            <consortium name="Genoscope - CEA"/>
            <person name="William W."/>
        </authorList>
    </citation>
    <scope>NUCLEOTIDE SEQUENCE</scope>
</reference>
<dbReference type="OMA" id="CTTIPDR"/>
<dbReference type="CDD" id="cd16691">
    <property type="entry name" value="mRING-H2-C3H3C2_Mio"/>
    <property type="match status" value="1"/>
</dbReference>
<evidence type="ECO:0000259" key="1">
    <source>
        <dbReference type="Pfam" id="PF17034"/>
    </source>
</evidence>
<protein>
    <recommendedName>
        <fullName evidence="1">GATOR2 complex protein MIO zinc-ribbon like domain-containing protein</fullName>
    </recommendedName>
</protein>
<organism evidence="2 3">
    <name type="scientific">Paramecium octaurelia</name>
    <dbReference type="NCBI Taxonomy" id="43137"/>
    <lineage>
        <taxon>Eukaryota</taxon>
        <taxon>Sar</taxon>
        <taxon>Alveolata</taxon>
        <taxon>Ciliophora</taxon>
        <taxon>Intramacronucleata</taxon>
        <taxon>Oligohymenophorea</taxon>
        <taxon>Peniculida</taxon>
        <taxon>Parameciidae</taxon>
        <taxon>Paramecium</taxon>
    </lineage>
</organism>